<dbReference type="InterPro" id="IPR050770">
    <property type="entry name" value="Intradiol_RC_Dioxygenase"/>
</dbReference>
<sequence length="281" mass="30382">MDAITARALRSVEGAASPRARQVSEALIRHLHAFVREVAPTEQEWMAGIAFLTRTGQMCSDSRQEYILLSDVLGVSMIVDAINNRLPAEATETTVFGPFYVPPPSFPSGADMRGDLAGASLFISGVVRAADGSPIADATIDIWHADAEGFYDVQKQHDRPGLAARGRFRSTADGGFSLWTVRPTAYPIPDDGPVGDLLKLQGRHPYRPEHVHFMVSAPGYRKLVTHLFAAGDPYLDSDVVFGVKPSLIRPIVVHPAGPGPDGGMRTGPWHELRADVVLAPE</sequence>
<dbReference type="Pfam" id="PF04444">
    <property type="entry name" value="Dioxygenase_N"/>
    <property type="match status" value="1"/>
</dbReference>
<dbReference type="SUPFAM" id="SSF49482">
    <property type="entry name" value="Aromatic compound dioxygenase"/>
    <property type="match status" value="1"/>
</dbReference>
<keyword evidence="3" id="KW-0479">Metal-binding</keyword>
<evidence type="ECO:0000256" key="4">
    <source>
        <dbReference type="ARBA" id="ARBA00022964"/>
    </source>
</evidence>
<dbReference type="EMBL" id="CP009571">
    <property type="protein sequence ID" value="AIT08326.1"/>
    <property type="molecule type" value="Genomic_DNA"/>
</dbReference>
<gene>
    <name evidence="8" type="ORF">MC45_16620</name>
</gene>
<dbReference type="eggNOG" id="COG3485">
    <property type="taxonomic scope" value="Bacteria"/>
</dbReference>
<keyword evidence="6" id="KW-0408">Iron</keyword>
<dbReference type="Gene3D" id="2.60.130.10">
    <property type="entry name" value="Aromatic compound dioxygenase"/>
    <property type="match status" value="1"/>
</dbReference>
<dbReference type="PANTHER" id="PTHR33711:SF7">
    <property type="entry name" value="INTRADIOL RING-CLEAVAGE DIOXYGENASES DOMAIN-CONTAINING PROTEIN-RELATED"/>
    <property type="match status" value="1"/>
</dbReference>
<comment type="similarity">
    <text evidence="2">Belongs to the intradiol ring-cleavage dioxygenase family.</text>
</comment>
<protein>
    <submittedName>
        <fullName evidence="8">Hydroxyquinol 1,2-dioxygenase</fullName>
    </submittedName>
</protein>
<accession>A0A097EL81</accession>
<evidence type="ECO:0000259" key="7">
    <source>
        <dbReference type="PROSITE" id="PS00083"/>
    </source>
</evidence>
<dbReference type="InterPro" id="IPR039390">
    <property type="entry name" value="1_2-HQD/HQD"/>
</dbReference>
<dbReference type="InterPro" id="IPR015889">
    <property type="entry name" value="Intradiol_dOase_core"/>
</dbReference>
<evidence type="ECO:0000256" key="5">
    <source>
        <dbReference type="ARBA" id="ARBA00023002"/>
    </source>
</evidence>
<dbReference type="Pfam" id="PF00775">
    <property type="entry name" value="Dioxygenase_C"/>
    <property type="match status" value="1"/>
</dbReference>
<dbReference type="InterPro" id="IPR007535">
    <property type="entry name" value="Catechol_dOase_N"/>
</dbReference>
<dbReference type="Proteomes" id="UP000033200">
    <property type="component" value="Chromosome"/>
</dbReference>
<name>A0A097EL81_9SPHN</name>
<evidence type="ECO:0000313" key="9">
    <source>
        <dbReference type="Proteomes" id="UP000033200"/>
    </source>
</evidence>
<dbReference type="InterPro" id="IPR000627">
    <property type="entry name" value="Intradiol_dOase_C"/>
</dbReference>
<dbReference type="HOGENOM" id="CLU_046727_1_1_5"/>
<dbReference type="PROSITE" id="PS00083">
    <property type="entry name" value="INTRADIOL_DIOXYGENAS"/>
    <property type="match status" value="1"/>
</dbReference>
<proteinExistence type="inferred from homology"/>
<evidence type="ECO:0000256" key="2">
    <source>
        <dbReference type="ARBA" id="ARBA00007825"/>
    </source>
</evidence>
<dbReference type="GO" id="GO:0008199">
    <property type="term" value="F:ferric iron binding"/>
    <property type="evidence" value="ECO:0007669"/>
    <property type="project" value="InterPro"/>
</dbReference>
<evidence type="ECO:0000313" key="8">
    <source>
        <dbReference type="EMBL" id="AIT08326.1"/>
    </source>
</evidence>
<evidence type="ECO:0000256" key="1">
    <source>
        <dbReference type="ARBA" id="ARBA00001965"/>
    </source>
</evidence>
<evidence type="ECO:0000256" key="6">
    <source>
        <dbReference type="ARBA" id="ARBA00023004"/>
    </source>
</evidence>
<reference evidence="8 9" key="1">
    <citation type="submission" date="2014-09" db="EMBL/GenBank/DDBJ databases">
        <title>Using Illumina technology Improving SMRT sequencing Genome Assembly by RASTools.</title>
        <authorList>
            <person name="Zhou Y."/>
            <person name="Ma T."/>
            <person name="Liu T."/>
        </authorList>
    </citation>
    <scope>NUCLEOTIDE SEQUENCE [LARGE SCALE GENOMIC DNA]</scope>
    <source>
        <strain evidence="8 9">ATCC 55669</strain>
    </source>
</reference>
<dbReference type="GO" id="GO:0009712">
    <property type="term" value="P:catechol-containing compound metabolic process"/>
    <property type="evidence" value="ECO:0007669"/>
    <property type="project" value="InterPro"/>
</dbReference>
<keyword evidence="9" id="KW-1185">Reference proteome</keyword>
<comment type="cofactor">
    <cofactor evidence="1">
        <name>Fe(3+)</name>
        <dbReference type="ChEBI" id="CHEBI:29034"/>
    </cofactor>
</comment>
<evidence type="ECO:0000256" key="3">
    <source>
        <dbReference type="ARBA" id="ARBA00022723"/>
    </source>
</evidence>
<dbReference type="GO" id="GO:0018576">
    <property type="term" value="F:catechol 1,2-dioxygenase activity"/>
    <property type="evidence" value="ECO:0007669"/>
    <property type="project" value="InterPro"/>
</dbReference>
<keyword evidence="5" id="KW-0560">Oxidoreductase</keyword>
<dbReference type="PANTHER" id="PTHR33711">
    <property type="entry name" value="DIOXYGENASE, PUTATIVE (AFU_ORTHOLOGUE AFUA_2G02910)-RELATED"/>
    <property type="match status" value="1"/>
</dbReference>
<dbReference type="AlphaFoldDB" id="A0A097EL81"/>
<feature type="domain" description="Intradiol ring-cleavage dioxygenases" evidence="7">
    <location>
        <begin position="123"/>
        <end position="151"/>
    </location>
</feature>
<dbReference type="KEGG" id="stax:MC45_16620"/>
<dbReference type="STRING" id="1549858.MC45_16620"/>
<organism evidence="8 9">
    <name type="scientific">Sphingomonas taxi</name>
    <dbReference type="NCBI Taxonomy" id="1549858"/>
    <lineage>
        <taxon>Bacteria</taxon>
        <taxon>Pseudomonadati</taxon>
        <taxon>Pseudomonadota</taxon>
        <taxon>Alphaproteobacteria</taxon>
        <taxon>Sphingomonadales</taxon>
        <taxon>Sphingomonadaceae</taxon>
        <taxon>Sphingomonas</taxon>
    </lineage>
</organism>
<dbReference type="CDD" id="cd03461">
    <property type="entry name" value="1_2-HQD"/>
    <property type="match status" value="1"/>
</dbReference>
<keyword evidence="4 8" id="KW-0223">Dioxygenase</keyword>